<keyword evidence="2" id="KW-1133">Transmembrane helix</keyword>
<sequence>MKRRRLAVHVQQSSSRSRTAVLTVASLSLFACFTLPWMTLQVNTTTTTQATSSKTSSFAQDQDDTRASHGSHPHFQHFSYEFNTNATRFSSDSKDTSGTTSSSNSSASDPPIHQQHSQLLQEPWDIVDQYIEWHSQEAVRQDPFNRSYALAFYSCPLQVGNRWHHFMNSFLWSILTNRTILWQYWDKDTCKKYGKHYDSRICTFANKITDCDTFLDREPWMTSYQQWKQEHPSLADTLLVRIKKLSYWTTHSPYSKPGRGFLPYQNSSKDTQHQLGIDARSNQYPIVVFPQMLGKTTSNHFVQNQTIRNHLLHTQWARQTAQVLYKYGSDLLFGLLFHSTFALSEQLIHNTTAMVVPNPNYNMANDNNNNNDTAAGLQVSKTCSIALHSRHTNTSILGDDISEEIACIEQLWQQYTTSKRTTMANQECDLYIMTDRPYTLHRLIDWCHNYYNSSSSTNATAFPCRRVIHAMHEKGVSYVPEHGPYAGVGFLQDLAVLQQSALSSIGIVGGKRSSTDLLTEWIEYERMVEILEEGGDDGDGGTSIPNDRKRRRRLEDESSLEAPRPIPELPRCILPGSSRNKRR</sequence>
<evidence type="ECO:0000313" key="4">
    <source>
        <dbReference type="Proteomes" id="UP001153069"/>
    </source>
</evidence>
<feature type="compositionally biased region" description="Low complexity" evidence="1">
    <location>
        <begin position="96"/>
        <end position="109"/>
    </location>
</feature>
<evidence type="ECO:0000313" key="3">
    <source>
        <dbReference type="EMBL" id="CAB9500983.1"/>
    </source>
</evidence>
<feature type="compositionally biased region" description="Low complexity" evidence="1">
    <location>
        <begin position="48"/>
        <end position="57"/>
    </location>
</feature>
<feature type="transmembrane region" description="Helical" evidence="2">
    <location>
        <begin position="20"/>
        <end position="40"/>
    </location>
</feature>
<keyword evidence="2" id="KW-0812">Transmembrane</keyword>
<gene>
    <name evidence="3" type="ORF">SEMRO_97_G049920.1</name>
</gene>
<organism evidence="3 4">
    <name type="scientific">Seminavis robusta</name>
    <dbReference type="NCBI Taxonomy" id="568900"/>
    <lineage>
        <taxon>Eukaryota</taxon>
        <taxon>Sar</taxon>
        <taxon>Stramenopiles</taxon>
        <taxon>Ochrophyta</taxon>
        <taxon>Bacillariophyta</taxon>
        <taxon>Bacillariophyceae</taxon>
        <taxon>Bacillariophycidae</taxon>
        <taxon>Naviculales</taxon>
        <taxon>Naviculaceae</taxon>
        <taxon>Seminavis</taxon>
    </lineage>
</organism>
<name>A0A9N8H8Q0_9STRA</name>
<dbReference type="Proteomes" id="UP001153069">
    <property type="component" value="Unassembled WGS sequence"/>
</dbReference>
<comment type="caution">
    <text evidence="3">The sequence shown here is derived from an EMBL/GenBank/DDBJ whole genome shotgun (WGS) entry which is preliminary data.</text>
</comment>
<accession>A0A9N8H8Q0</accession>
<proteinExistence type="predicted"/>
<keyword evidence="4" id="KW-1185">Reference proteome</keyword>
<dbReference type="OrthoDB" id="48679at2759"/>
<dbReference type="EMBL" id="CAICTM010000096">
    <property type="protein sequence ID" value="CAB9500983.1"/>
    <property type="molecule type" value="Genomic_DNA"/>
</dbReference>
<evidence type="ECO:0000256" key="2">
    <source>
        <dbReference type="SAM" id="Phobius"/>
    </source>
</evidence>
<feature type="region of interest" description="Disordered" evidence="1">
    <location>
        <begin position="89"/>
        <end position="114"/>
    </location>
</feature>
<keyword evidence="2" id="KW-0472">Membrane</keyword>
<feature type="region of interest" description="Disordered" evidence="1">
    <location>
        <begin position="48"/>
        <end position="72"/>
    </location>
</feature>
<reference evidence="3" key="1">
    <citation type="submission" date="2020-06" db="EMBL/GenBank/DDBJ databases">
        <authorList>
            <consortium name="Plant Systems Biology data submission"/>
        </authorList>
    </citation>
    <scope>NUCLEOTIDE SEQUENCE</scope>
    <source>
        <strain evidence="3">D6</strain>
    </source>
</reference>
<dbReference type="AlphaFoldDB" id="A0A9N8H8Q0"/>
<feature type="region of interest" description="Disordered" evidence="1">
    <location>
        <begin position="532"/>
        <end position="583"/>
    </location>
</feature>
<dbReference type="PROSITE" id="PS51257">
    <property type="entry name" value="PROKAR_LIPOPROTEIN"/>
    <property type="match status" value="1"/>
</dbReference>
<protein>
    <submittedName>
        <fullName evidence="3">Uncharacterized protein</fullName>
    </submittedName>
</protein>
<evidence type="ECO:0000256" key="1">
    <source>
        <dbReference type="SAM" id="MobiDB-lite"/>
    </source>
</evidence>